<reference evidence="3 4" key="2">
    <citation type="submission" date="2018-07" db="EMBL/GenBank/DDBJ databases">
        <title>Pontibacter sp. 2b14 genomic sequence and assembly.</title>
        <authorList>
            <person name="Du Z.-J."/>
        </authorList>
    </citation>
    <scope>NUCLEOTIDE SEQUENCE [LARGE SCALE GENOMIC DNA]</scope>
    <source>
        <strain evidence="3 4">2b14</strain>
    </source>
</reference>
<dbReference type="InterPro" id="IPR006976">
    <property type="entry name" value="VanZ-like"/>
</dbReference>
<feature type="transmembrane region" description="Helical" evidence="1">
    <location>
        <begin position="42"/>
        <end position="58"/>
    </location>
</feature>
<evidence type="ECO:0000313" key="3">
    <source>
        <dbReference type="EMBL" id="RAU82075.1"/>
    </source>
</evidence>
<proteinExistence type="predicted"/>
<feature type="domain" description="VanZ-like" evidence="2">
    <location>
        <begin position="32"/>
        <end position="121"/>
    </location>
</feature>
<sequence length="123" mass="14121">MLFRYNLFAILWAAMMLLGTLLPTSSLPQVSTFYFIKADTLVHFLMFTVLTFLLIVGFRKQYSYHRLHHFAIRYALLVATGYGILIEVLQHTLTTTRHAEPLDLLANTAGCVFGLLIFKWIHG</sequence>
<dbReference type="OrthoDB" id="982143at2"/>
<keyword evidence="1" id="KW-0472">Membrane</keyword>
<keyword evidence="1" id="KW-1133">Transmembrane helix</keyword>
<gene>
    <name evidence="3" type="ORF">DP923_09650</name>
</gene>
<dbReference type="NCBIfam" id="NF037970">
    <property type="entry name" value="vanZ_1"/>
    <property type="match status" value="1"/>
</dbReference>
<accession>A0A364RCV1</accession>
<dbReference type="RefSeq" id="WP_112305668.1">
    <property type="nucleotide sequence ID" value="NZ_QMDV01000003.1"/>
</dbReference>
<keyword evidence="1" id="KW-0812">Transmembrane</keyword>
<evidence type="ECO:0000259" key="2">
    <source>
        <dbReference type="Pfam" id="PF04892"/>
    </source>
</evidence>
<dbReference type="Pfam" id="PF04892">
    <property type="entry name" value="VanZ"/>
    <property type="match status" value="1"/>
</dbReference>
<dbReference type="AlphaFoldDB" id="A0A364RCV1"/>
<protein>
    <submittedName>
        <fullName evidence="3">VanZ family protein</fullName>
    </submittedName>
</protein>
<keyword evidence="4" id="KW-1185">Reference proteome</keyword>
<evidence type="ECO:0000313" key="4">
    <source>
        <dbReference type="Proteomes" id="UP000251692"/>
    </source>
</evidence>
<dbReference type="PANTHER" id="PTHR28008">
    <property type="entry name" value="DOMAIN PROTEIN, PUTATIVE (AFU_ORTHOLOGUE AFUA_3G10980)-RELATED"/>
    <property type="match status" value="1"/>
</dbReference>
<feature type="transmembrane region" description="Helical" evidence="1">
    <location>
        <begin position="70"/>
        <end position="92"/>
    </location>
</feature>
<reference evidence="3 4" key="1">
    <citation type="submission" date="2018-06" db="EMBL/GenBank/DDBJ databases">
        <authorList>
            <person name="Liu Z.-W."/>
        </authorList>
    </citation>
    <scope>NUCLEOTIDE SEQUENCE [LARGE SCALE GENOMIC DNA]</scope>
    <source>
        <strain evidence="3 4">2b14</strain>
    </source>
</reference>
<evidence type="ECO:0000256" key="1">
    <source>
        <dbReference type="SAM" id="Phobius"/>
    </source>
</evidence>
<dbReference type="Proteomes" id="UP000251692">
    <property type="component" value="Unassembled WGS sequence"/>
</dbReference>
<comment type="caution">
    <text evidence="3">The sequence shown here is derived from an EMBL/GenBank/DDBJ whole genome shotgun (WGS) entry which is preliminary data.</text>
</comment>
<dbReference type="PANTHER" id="PTHR28008:SF1">
    <property type="entry name" value="DOMAIN PROTEIN, PUTATIVE (AFU_ORTHOLOGUE AFUA_3G10980)-RELATED"/>
    <property type="match status" value="1"/>
</dbReference>
<feature type="transmembrane region" description="Helical" evidence="1">
    <location>
        <begin position="104"/>
        <end position="121"/>
    </location>
</feature>
<dbReference type="EMBL" id="QMDV01000003">
    <property type="protein sequence ID" value="RAU82075.1"/>
    <property type="molecule type" value="Genomic_DNA"/>
</dbReference>
<name>A0A364RCV1_9BACT</name>
<organism evidence="3 4">
    <name type="scientific">Pontibacter arcticus</name>
    <dbReference type="NCBI Taxonomy" id="2080288"/>
    <lineage>
        <taxon>Bacteria</taxon>
        <taxon>Pseudomonadati</taxon>
        <taxon>Bacteroidota</taxon>
        <taxon>Cytophagia</taxon>
        <taxon>Cytophagales</taxon>
        <taxon>Hymenobacteraceae</taxon>
        <taxon>Pontibacter</taxon>
    </lineage>
</organism>